<dbReference type="GeneID" id="36330539"/>
<evidence type="ECO:0008006" key="3">
    <source>
        <dbReference type="Google" id="ProtNLM"/>
    </source>
</evidence>
<gene>
    <name evidence="1" type="ORF">POSPLADRAFT_1143642</name>
</gene>
<dbReference type="EMBL" id="KZ110597">
    <property type="protein sequence ID" value="OSX62407.1"/>
    <property type="molecule type" value="Genomic_DNA"/>
</dbReference>
<keyword evidence="2" id="KW-1185">Reference proteome</keyword>
<dbReference type="AlphaFoldDB" id="A0A1X6N1B8"/>
<protein>
    <recommendedName>
        <fullName evidence="3">F-box domain-containing protein</fullName>
    </recommendedName>
</protein>
<dbReference type="OrthoDB" id="10271095at2759"/>
<reference evidence="1 2" key="1">
    <citation type="submission" date="2017-04" db="EMBL/GenBank/DDBJ databases">
        <title>Genome Sequence of the Model Brown-Rot Fungus Postia placenta SB12.</title>
        <authorList>
            <consortium name="DOE Joint Genome Institute"/>
            <person name="Gaskell J."/>
            <person name="Kersten P."/>
            <person name="Larrondo L.F."/>
            <person name="Canessa P."/>
            <person name="Martinez D."/>
            <person name="Hibbett D."/>
            <person name="Schmoll M."/>
            <person name="Kubicek C.P."/>
            <person name="Martinez A.T."/>
            <person name="Yadav J."/>
            <person name="Master E."/>
            <person name="Magnuson J.K."/>
            <person name="James T."/>
            <person name="Yaver D."/>
            <person name="Berka R."/>
            <person name="Labutti K."/>
            <person name="Lipzen A."/>
            <person name="Aerts A."/>
            <person name="Barry K."/>
            <person name="Henrissat B."/>
            <person name="Blanchette R."/>
            <person name="Grigoriev I."/>
            <person name="Cullen D."/>
        </authorList>
    </citation>
    <scope>NUCLEOTIDE SEQUENCE [LARGE SCALE GENOMIC DNA]</scope>
    <source>
        <strain evidence="1 2">MAD-698-R-SB12</strain>
    </source>
</reference>
<dbReference type="Proteomes" id="UP000194127">
    <property type="component" value="Unassembled WGS sequence"/>
</dbReference>
<sequence>MYLAGSKSGVMEASGRWPETCLNQSTESIVQWSDGDVFTSRRRRYPDGYTCLGPVSQQSVRPFSMDDSKQYSASESSPQALWEGVSLGREGSSLEWEDSSLEWGGPHGCWEDLFPFPPTYPLPCGEDPLPGPYPRWKSLRLLHLKWENVPYSSNSRRPSLPVELWMQILDVVLKEQNYDAIARCARVCRLFQHMCKPHLATDLTFRSEEDVENLKTDIAVKEIGGWRGPMRMIIGGNKDSKAIPHVASIASKFAGRWTRVEKLTIEKASWPSSLRAADAAVFRNLPHFASITQLVLDDVTFPSIVTFGALVSALSGLKELYLRDVKLTISSFLFDPRALSEFRLLPQPKNLWRIYLGTGTDRYDLEHRLEHDFTPTAWPYYTELLDFMTAVSNPRGKSPRVYPWGSVSCMKLDESVWWRFSSSSIVRLLRALPSLTDLTFTSADEKTLNLKMAAVRTHSRSTRIDIVVKGSTARPQHMDNIVRCFIKTDHPIRITEIETLAHSRLQETAMGGPAMNEVVRHAGPSLHRLEFFINADKMSGGSRPDQHHTLALSADRYHHLDLSENTNLQSLRIHHHLASCVDMCEILSRVTSRCISSVYIEITTGSSKPTEQGELSEGLSRLDAVLSLPVFDNLVNVSIQPSLVVEHDGMEESMKACLTSLGRRGILMIGAEVSSYAVHDTIQSGTVQVDGTEQGRTYLSGGGTAAEKGRERGQVALVSVTWRLGDWQERNRAAHDKGSTSSI</sequence>
<dbReference type="InterPro" id="IPR036047">
    <property type="entry name" value="F-box-like_dom_sf"/>
</dbReference>
<accession>A0A1X6N1B8</accession>
<dbReference type="RefSeq" id="XP_024339201.1">
    <property type="nucleotide sequence ID" value="XM_024485590.1"/>
</dbReference>
<evidence type="ECO:0000313" key="2">
    <source>
        <dbReference type="Proteomes" id="UP000194127"/>
    </source>
</evidence>
<dbReference type="SUPFAM" id="SSF81383">
    <property type="entry name" value="F-box domain"/>
    <property type="match status" value="1"/>
</dbReference>
<name>A0A1X6N1B8_9APHY</name>
<organism evidence="1 2">
    <name type="scientific">Postia placenta MAD-698-R-SB12</name>
    <dbReference type="NCBI Taxonomy" id="670580"/>
    <lineage>
        <taxon>Eukaryota</taxon>
        <taxon>Fungi</taxon>
        <taxon>Dikarya</taxon>
        <taxon>Basidiomycota</taxon>
        <taxon>Agaricomycotina</taxon>
        <taxon>Agaricomycetes</taxon>
        <taxon>Polyporales</taxon>
        <taxon>Adustoporiaceae</taxon>
        <taxon>Rhodonia</taxon>
    </lineage>
</organism>
<evidence type="ECO:0000313" key="1">
    <source>
        <dbReference type="EMBL" id="OSX62407.1"/>
    </source>
</evidence>
<proteinExistence type="predicted"/>